<comment type="similarity">
    <text evidence="1">Belongs to the dynein light chain Tctex-type family.</text>
</comment>
<accession>A0A2T7NR43</accession>
<dbReference type="AlphaFoldDB" id="A0A2T7NR43"/>
<reference evidence="2 3" key="1">
    <citation type="submission" date="2018-04" db="EMBL/GenBank/DDBJ databases">
        <title>The genome of golden apple snail Pomacea canaliculata provides insight into stress tolerance and invasive adaptation.</title>
        <authorList>
            <person name="Liu C."/>
            <person name="Liu B."/>
            <person name="Ren Y."/>
            <person name="Zhang Y."/>
            <person name="Wang H."/>
            <person name="Li S."/>
            <person name="Jiang F."/>
            <person name="Yin L."/>
            <person name="Zhang G."/>
            <person name="Qian W."/>
            <person name="Fan W."/>
        </authorList>
    </citation>
    <scope>NUCLEOTIDE SEQUENCE [LARGE SCALE GENOMIC DNA]</scope>
    <source>
        <strain evidence="2">SZHN2017</strain>
        <tissue evidence="2">Muscle</tissue>
    </source>
</reference>
<organism evidence="2 3">
    <name type="scientific">Pomacea canaliculata</name>
    <name type="common">Golden apple snail</name>
    <dbReference type="NCBI Taxonomy" id="400727"/>
    <lineage>
        <taxon>Eukaryota</taxon>
        <taxon>Metazoa</taxon>
        <taxon>Spiralia</taxon>
        <taxon>Lophotrochozoa</taxon>
        <taxon>Mollusca</taxon>
        <taxon>Gastropoda</taxon>
        <taxon>Caenogastropoda</taxon>
        <taxon>Architaenioglossa</taxon>
        <taxon>Ampullarioidea</taxon>
        <taxon>Ampullariidae</taxon>
        <taxon>Pomacea</taxon>
    </lineage>
</organism>
<dbReference type="GO" id="GO:0007018">
    <property type="term" value="P:microtubule-based movement"/>
    <property type="evidence" value="ECO:0007669"/>
    <property type="project" value="TreeGrafter"/>
</dbReference>
<dbReference type="GO" id="GO:0005737">
    <property type="term" value="C:cytoplasm"/>
    <property type="evidence" value="ECO:0007669"/>
    <property type="project" value="TreeGrafter"/>
</dbReference>
<dbReference type="OrthoDB" id="10248487at2759"/>
<evidence type="ECO:0000313" key="2">
    <source>
        <dbReference type="EMBL" id="PVD23641.1"/>
    </source>
</evidence>
<dbReference type="STRING" id="400727.A0A2T7NR43"/>
<dbReference type="EMBL" id="PZQS01000010">
    <property type="protein sequence ID" value="PVD23641.1"/>
    <property type="molecule type" value="Genomic_DNA"/>
</dbReference>
<comment type="caution">
    <text evidence="2">The sequence shown here is derived from an EMBL/GenBank/DDBJ whole genome shotgun (WGS) entry which is preliminary data.</text>
</comment>
<dbReference type="InterPro" id="IPR005334">
    <property type="entry name" value="Tctex-1-like"/>
</dbReference>
<evidence type="ECO:0000313" key="3">
    <source>
        <dbReference type="Proteomes" id="UP000245119"/>
    </source>
</evidence>
<evidence type="ECO:0000256" key="1">
    <source>
        <dbReference type="ARBA" id="ARBA00005361"/>
    </source>
</evidence>
<dbReference type="PANTHER" id="PTHR21255">
    <property type="entry name" value="T-COMPLEX-ASSOCIATED-TESTIS-EXPRESSED 1/ DYNEIN LIGHT CHAIN"/>
    <property type="match status" value="1"/>
</dbReference>
<dbReference type="PANTHER" id="PTHR21255:SF27">
    <property type="entry name" value="DYNEIN LIGHT CHAIN TCTEX-TYPE PROTEIN 2"/>
    <property type="match status" value="1"/>
</dbReference>
<dbReference type="GO" id="GO:0005868">
    <property type="term" value="C:cytoplasmic dynein complex"/>
    <property type="evidence" value="ECO:0007669"/>
    <property type="project" value="TreeGrafter"/>
</dbReference>
<sequence length="129" mass="14804">MNPSDYVTRQRSFFEAPPKQVEPFGTAVTSFACEPPLEPSSKRVRKDYDSIESPALCKVLADEIKQGVKKFNFKRYKLISEVMIGQMKQQGFIKASRFLWDSSRDNFASVSYKNRTLFAVAVLYALNFE</sequence>
<dbReference type="Pfam" id="PF03645">
    <property type="entry name" value="Tctex-1"/>
    <property type="match status" value="1"/>
</dbReference>
<dbReference type="GO" id="GO:0045505">
    <property type="term" value="F:dynein intermediate chain binding"/>
    <property type="evidence" value="ECO:0007669"/>
    <property type="project" value="TreeGrafter"/>
</dbReference>
<dbReference type="CDD" id="cd21451">
    <property type="entry name" value="DLC-like_TCTEX1D"/>
    <property type="match status" value="1"/>
</dbReference>
<keyword evidence="3" id="KW-1185">Reference proteome</keyword>
<proteinExistence type="inferred from homology"/>
<dbReference type="Gene3D" id="3.30.1140.40">
    <property type="entry name" value="Tctex-1"/>
    <property type="match status" value="1"/>
</dbReference>
<gene>
    <name evidence="2" type="ORF">C0Q70_16914</name>
</gene>
<dbReference type="InterPro" id="IPR038586">
    <property type="entry name" value="Tctex-1-like_sf"/>
</dbReference>
<dbReference type="Proteomes" id="UP000245119">
    <property type="component" value="Linkage Group LG10"/>
</dbReference>
<name>A0A2T7NR43_POMCA</name>
<protein>
    <submittedName>
        <fullName evidence="2">Uncharacterized protein</fullName>
    </submittedName>
</protein>